<proteinExistence type="predicted"/>
<evidence type="ECO:0000256" key="1">
    <source>
        <dbReference type="ARBA" id="ARBA00004141"/>
    </source>
</evidence>
<dbReference type="OrthoDB" id="4448at2"/>
<dbReference type="InterPro" id="IPR007016">
    <property type="entry name" value="O-antigen_ligase-rel_domated"/>
</dbReference>
<name>A0A1W6L344_9BURK</name>
<dbReference type="PANTHER" id="PTHR37422">
    <property type="entry name" value="TEICHURONIC ACID BIOSYNTHESIS PROTEIN TUAE"/>
    <property type="match status" value="1"/>
</dbReference>
<dbReference type="InterPro" id="IPR051533">
    <property type="entry name" value="WaaL-like"/>
</dbReference>
<dbReference type="EMBL" id="CP015118">
    <property type="protein sequence ID" value="ARN18643.1"/>
    <property type="molecule type" value="Genomic_DNA"/>
</dbReference>
<evidence type="ECO:0000313" key="8">
    <source>
        <dbReference type="Proteomes" id="UP000193427"/>
    </source>
</evidence>
<evidence type="ECO:0000256" key="2">
    <source>
        <dbReference type="ARBA" id="ARBA00022692"/>
    </source>
</evidence>
<dbReference type="Pfam" id="PF04932">
    <property type="entry name" value="Wzy_C"/>
    <property type="match status" value="1"/>
</dbReference>
<keyword evidence="3" id="KW-1133">Transmembrane helix</keyword>
<dbReference type="InterPro" id="IPR021797">
    <property type="entry name" value="Wzy_C_2"/>
</dbReference>
<keyword evidence="8" id="KW-1185">Reference proteome</keyword>
<organism evidence="7 8">
    <name type="scientific">Piscinibacter gummiphilus</name>
    <dbReference type="NCBI Taxonomy" id="946333"/>
    <lineage>
        <taxon>Bacteria</taxon>
        <taxon>Pseudomonadati</taxon>
        <taxon>Pseudomonadota</taxon>
        <taxon>Betaproteobacteria</taxon>
        <taxon>Burkholderiales</taxon>
        <taxon>Sphaerotilaceae</taxon>
        <taxon>Piscinibacter</taxon>
    </lineage>
</organism>
<dbReference type="Proteomes" id="UP000193427">
    <property type="component" value="Chromosome"/>
</dbReference>
<comment type="subcellular location">
    <subcellularLocation>
        <location evidence="1">Membrane</location>
        <topology evidence="1">Multi-pass membrane protein</topology>
    </subcellularLocation>
</comment>
<evidence type="ECO:0000259" key="5">
    <source>
        <dbReference type="Pfam" id="PF04932"/>
    </source>
</evidence>
<dbReference type="RefSeq" id="WP_085748874.1">
    <property type="nucleotide sequence ID" value="NZ_BSPR01000010.1"/>
</dbReference>
<dbReference type="Pfam" id="PF11846">
    <property type="entry name" value="Wzy_C_2"/>
    <property type="match status" value="1"/>
</dbReference>
<dbReference type="PANTHER" id="PTHR37422:SF13">
    <property type="entry name" value="LIPOPOLYSACCHARIDE BIOSYNTHESIS PROTEIN PA4999-RELATED"/>
    <property type="match status" value="1"/>
</dbReference>
<evidence type="ECO:0000256" key="3">
    <source>
        <dbReference type="ARBA" id="ARBA00022989"/>
    </source>
</evidence>
<dbReference type="AlphaFoldDB" id="A0A1W6L344"/>
<reference evidence="7 8" key="1">
    <citation type="submission" date="2016-04" db="EMBL/GenBank/DDBJ databases">
        <title>Complete genome sequence of natural rubber-degrading, novel Gram-negative bacterium, Rhizobacter gummiphilus strain NS21.</title>
        <authorList>
            <person name="Tabata M."/>
            <person name="Kasai D."/>
            <person name="Fukuda M."/>
        </authorList>
    </citation>
    <scope>NUCLEOTIDE SEQUENCE [LARGE SCALE GENOMIC DNA]</scope>
    <source>
        <strain evidence="7 8">NS21</strain>
    </source>
</reference>
<evidence type="ECO:0000256" key="4">
    <source>
        <dbReference type="ARBA" id="ARBA00023136"/>
    </source>
</evidence>
<feature type="domain" description="Virulence factor membrane-bound polymerase C-terminal" evidence="6">
    <location>
        <begin position="396"/>
        <end position="565"/>
    </location>
</feature>
<protein>
    <submittedName>
        <fullName evidence="7">Uncharacterized protein</fullName>
    </submittedName>
</protein>
<dbReference type="KEGG" id="rgu:A4W93_01190"/>
<accession>A0A1W6L344</accession>
<evidence type="ECO:0000259" key="6">
    <source>
        <dbReference type="Pfam" id="PF11846"/>
    </source>
</evidence>
<sequence>MSGTPATSRNGWWLSWLPLAAAFFFSVFSPTRGTYELNHIPDVALSLGVGLAAVLAALFSGQGRPSLRTPPLIAAYVLVAFVLLTVARRIHSYPDTLVFALGACLCFGLMAWLAPVWRAWAGADEPVDRAMAALVIAGALLNAYAVFVQANLIADPTGWVIRPRVPWAPVGNFYQRNLSSLMMALGFGTLLVYPRAFSTWPRALSVAAGLLVLAVGVTFTQSRAGFVMLLFTAGYGGWVLGARWHDARSGRPPLRRVAGALAAVAVGLVTVFVLLTVVQRTLDATVLEGLNRPGAMKRLAEGHAFSMRWYVMMAGFERWLEHPLIGGGWGLHAGWVYAHALEHPYPLFINNAHNLLLHLLGEVGLLGVLPLLACVGYTFWRQRVLPSRINPFRHVLWMIIGTIAVHSVLEFPLWEMSFGVLFFYAWARLASPAVAPATSSAASPVPARGIAAAIGLVVFAGSIYLLVAIDHVAGTRQQLASRKAMRADEVLALSGSARYVGFSDFSDLILYKTFPVSTEQFAAKMEMADRLVSHVPDYWVVERRAQLAGLGEDRARAVDAYLRLWAMGIGGGERARTLQGLDDLATQLPARFGPIRQEVLSRIETLPKSPFEASWVSN</sequence>
<evidence type="ECO:0000313" key="7">
    <source>
        <dbReference type="EMBL" id="ARN18643.1"/>
    </source>
</evidence>
<keyword evidence="4" id="KW-0472">Membrane</keyword>
<dbReference type="STRING" id="946333.A4W93_01190"/>
<dbReference type="GO" id="GO:0016020">
    <property type="term" value="C:membrane"/>
    <property type="evidence" value="ECO:0007669"/>
    <property type="project" value="UniProtKB-SubCell"/>
</dbReference>
<gene>
    <name evidence="7" type="ORF">A4W93_01190</name>
</gene>
<keyword evidence="2" id="KW-0812">Transmembrane</keyword>
<feature type="domain" description="O-antigen ligase-related" evidence="5">
    <location>
        <begin position="209"/>
        <end position="370"/>
    </location>
</feature>